<feature type="region of interest" description="Disordered" evidence="1">
    <location>
        <begin position="165"/>
        <end position="206"/>
    </location>
</feature>
<evidence type="ECO:0000259" key="2">
    <source>
        <dbReference type="PROSITE" id="PS50174"/>
    </source>
</evidence>
<evidence type="ECO:0000256" key="1">
    <source>
        <dbReference type="SAM" id="MobiDB-lite"/>
    </source>
</evidence>
<protein>
    <recommendedName>
        <fullName evidence="2">G-patch domain-containing protein</fullName>
    </recommendedName>
</protein>
<dbReference type="SMART" id="SM00443">
    <property type="entry name" value="G_patch"/>
    <property type="match status" value="1"/>
</dbReference>
<dbReference type="InterPro" id="IPR025239">
    <property type="entry name" value="DUF4187"/>
</dbReference>
<comment type="caution">
    <text evidence="3">The sequence shown here is derived from an EMBL/GenBank/DDBJ whole genome shotgun (WGS) entry which is preliminary data.</text>
</comment>
<dbReference type="Pfam" id="PF13821">
    <property type="entry name" value="DUF4187"/>
    <property type="match status" value="1"/>
</dbReference>
<feature type="compositionally biased region" description="Basic and acidic residues" evidence="1">
    <location>
        <begin position="32"/>
        <end position="49"/>
    </location>
</feature>
<sequence>MPEEEDDYMTFIPTDPTPTTKETSIQRRARLKREAEARSRPKPLSERLADSAAVRDAALSTSLDTSNKGFQMMAKLGYKAGSTLGKSADARAEPLGVVIKEDRGGIGLDSEKKRKFREEVEGEAKRVKAEEGDYRERLRVEREEKRMEGQVVGAMKVAERLEAEGVDGAEGIGGQSNGEQVNGGKKEEDAADGADGEAATGVKKAEHVHKPLKSVNVLWRGLLRHQLEKERERRMRYDLHQSLSRLPTYEDPDEDEDDKRALGKDKTAVYEEELEDEDPELEAFNALPVAERLEKLVRHLRDTHHYCFWCKYQYSDADMEGCPGITEEDHD</sequence>
<dbReference type="PROSITE" id="PS50174">
    <property type="entry name" value="G_PATCH"/>
    <property type="match status" value="1"/>
</dbReference>
<dbReference type="EMBL" id="JAPDRL010000003">
    <property type="protein sequence ID" value="KAJ9669167.1"/>
    <property type="molecule type" value="Genomic_DNA"/>
</dbReference>
<reference evidence="3" key="1">
    <citation type="submission" date="2022-10" db="EMBL/GenBank/DDBJ databases">
        <title>Culturing micro-colonial fungi from biological soil crusts in the Mojave desert and describing Neophaeococcomyces mojavensis, and introducing the new genera and species Taxawa tesnikishii.</title>
        <authorList>
            <person name="Kurbessoian T."/>
            <person name="Stajich J.E."/>
        </authorList>
    </citation>
    <scope>NUCLEOTIDE SEQUENCE</scope>
    <source>
        <strain evidence="3">TK_1</strain>
    </source>
</reference>
<dbReference type="SMART" id="SM01173">
    <property type="entry name" value="DUF4187"/>
    <property type="match status" value="1"/>
</dbReference>
<dbReference type="PANTHER" id="PTHR21032:SF0">
    <property type="entry name" value="G PATCH DOMAIN-CONTAINING PROTEIN 11"/>
    <property type="match status" value="1"/>
</dbReference>
<feature type="region of interest" description="Disordered" evidence="1">
    <location>
        <begin position="1"/>
        <end position="54"/>
    </location>
</feature>
<dbReference type="InterPro" id="IPR000467">
    <property type="entry name" value="G_patch_dom"/>
</dbReference>
<evidence type="ECO:0000313" key="3">
    <source>
        <dbReference type="EMBL" id="KAJ9669167.1"/>
    </source>
</evidence>
<keyword evidence="4" id="KW-1185">Reference proteome</keyword>
<dbReference type="PANTHER" id="PTHR21032">
    <property type="entry name" value="G PATCH DOMAIN-CONTAINING PROTEIN 11"/>
    <property type="match status" value="1"/>
</dbReference>
<feature type="domain" description="G-patch" evidence="2">
    <location>
        <begin position="65"/>
        <end position="111"/>
    </location>
</feature>
<proteinExistence type="predicted"/>
<dbReference type="InterPro" id="IPR039249">
    <property type="entry name" value="GPATCH11"/>
</dbReference>
<organism evidence="3 4">
    <name type="scientific">Coniosporium apollinis</name>
    <dbReference type="NCBI Taxonomy" id="61459"/>
    <lineage>
        <taxon>Eukaryota</taxon>
        <taxon>Fungi</taxon>
        <taxon>Dikarya</taxon>
        <taxon>Ascomycota</taxon>
        <taxon>Pezizomycotina</taxon>
        <taxon>Dothideomycetes</taxon>
        <taxon>Dothideomycetes incertae sedis</taxon>
        <taxon>Coniosporium</taxon>
    </lineage>
</organism>
<name>A0ABQ9P3J3_9PEZI</name>
<dbReference type="Pfam" id="PF01585">
    <property type="entry name" value="G-patch"/>
    <property type="match status" value="1"/>
</dbReference>
<gene>
    <name evidence="3" type="ORF">H2201_000518</name>
</gene>
<dbReference type="Proteomes" id="UP001172684">
    <property type="component" value="Unassembled WGS sequence"/>
</dbReference>
<accession>A0ABQ9P3J3</accession>
<feature type="region of interest" description="Disordered" evidence="1">
    <location>
        <begin position="245"/>
        <end position="265"/>
    </location>
</feature>
<evidence type="ECO:0000313" key="4">
    <source>
        <dbReference type="Proteomes" id="UP001172684"/>
    </source>
</evidence>